<dbReference type="EMBL" id="JAVDYB010000001">
    <property type="protein sequence ID" value="MDR7276666.1"/>
    <property type="molecule type" value="Genomic_DNA"/>
</dbReference>
<keyword evidence="10" id="KW-1185">Reference proteome</keyword>
<dbReference type="RefSeq" id="WP_310368887.1">
    <property type="nucleotide sequence ID" value="NZ_JAVDYB010000001.1"/>
</dbReference>
<keyword evidence="3 7" id="KW-0812">Transmembrane</keyword>
<sequence length="840" mass="83939">MLYLAARMARQRIAGLVAVACATMGGAALVAAIGVVAESGLRGHPDPGRLAPADVVVSAPQLYQVPEDLPIALPERAGVPSSLVTALAGLPGVTAAIGDVTVAAAVFGPDGRVLPVEGHGWSSTALLPGTGTGPTGTEEGGRPTGIPDGLTAPAGDAEVAMDAATASAAGVAPGGTVRLSSGGRTGDYRVTAVLDAGGPAVYFADRTAITLSGRTGDRVDLVALRTEPGRADEVADAARALDGGLAVSTGAARGDVADPAAAAARRMLPLLAGSLSGVTLVVMGIIVGGALAVALAGQRRELALLRAVGATPRQIRRLATRQALIASTVASIPGAALGYLVAEAFRGLLAGLGMVPAGLPLLWSPLPAVAAVLLMALTSWIAALCAVLKTSRMPATEAVAGSRTEPRTPSVWRFSAGLVVLAGANALAVLPLVSRTEIGAATTAMAGILAAVGLAMSGPGLLARAGRAMARRLPARAAAPTWLAVANTRGYAVRTAAAISTLAVAVVFTLTYALTQTTVLAGATRDLTDATRAQLSVTAPALGRVPSELAGAVRQVPGVTGAAMVGDTAVIWTYRLFGEEQVEPSAATVLTPDAASVLDLDVRDGDLSGLTGATVAVDAGAARARGVGVGDEITLALGDGTPATARVVAVYGRGLGFGPVVLSRDLAAGHATGLDQRLLVRADSAAAIAAVEALVASRPGTVAGPADPGSARVSPELWLNIAVLGVLLGYLLLGIANKLVTATAQRRDELTLLRLTGATPAQVRAMLRGEATLIWVFATVGGVGLAVVPLMLLSLGFLHRPWPAGPWWIGPAVVGVVGLLAFLSVEIPGRRVLRDASVAV</sequence>
<organism evidence="9 10">
    <name type="scientific">Catenuloplanes atrovinosus</name>
    <dbReference type="NCBI Taxonomy" id="137266"/>
    <lineage>
        <taxon>Bacteria</taxon>
        <taxon>Bacillati</taxon>
        <taxon>Actinomycetota</taxon>
        <taxon>Actinomycetes</taxon>
        <taxon>Micromonosporales</taxon>
        <taxon>Micromonosporaceae</taxon>
        <taxon>Catenuloplanes</taxon>
    </lineage>
</organism>
<feature type="transmembrane region" description="Helical" evidence="7">
    <location>
        <begin position="275"/>
        <end position="296"/>
    </location>
</feature>
<evidence type="ECO:0000256" key="2">
    <source>
        <dbReference type="ARBA" id="ARBA00022475"/>
    </source>
</evidence>
<feature type="transmembrane region" description="Helical" evidence="7">
    <location>
        <begin position="491"/>
        <end position="514"/>
    </location>
</feature>
<feature type="transmembrane region" description="Helical" evidence="7">
    <location>
        <begin position="773"/>
        <end position="795"/>
    </location>
</feature>
<dbReference type="PANTHER" id="PTHR30287">
    <property type="entry name" value="MEMBRANE COMPONENT OF PREDICTED ABC SUPERFAMILY METABOLITE UPTAKE TRANSPORTER"/>
    <property type="match status" value="1"/>
</dbReference>
<dbReference type="Proteomes" id="UP001183643">
    <property type="component" value="Unassembled WGS sequence"/>
</dbReference>
<evidence type="ECO:0000256" key="4">
    <source>
        <dbReference type="ARBA" id="ARBA00022989"/>
    </source>
</evidence>
<evidence type="ECO:0000259" key="8">
    <source>
        <dbReference type="Pfam" id="PF02687"/>
    </source>
</evidence>
<keyword evidence="2" id="KW-1003">Cell membrane</keyword>
<dbReference type="PANTHER" id="PTHR30287:SF1">
    <property type="entry name" value="INNER MEMBRANE PROTEIN"/>
    <property type="match status" value="1"/>
</dbReference>
<feature type="transmembrane region" description="Helical" evidence="7">
    <location>
        <begin position="807"/>
        <end position="825"/>
    </location>
</feature>
<comment type="subcellular location">
    <subcellularLocation>
        <location evidence="1">Cell membrane</location>
        <topology evidence="1">Multi-pass membrane protein</topology>
    </subcellularLocation>
</comment>
<feature type="domain" description="ABC3 transporter permease C-terminal" evidence="8">
    <location>
        <begin position="723"/>
        <end position="834"/>
    </location>
</feature>
<evidence type="ECO:0000313" key="9">
    <source>
        <dbReference type="EMBL" id="MDR7276666.1"/>
    </source>
</evidence>
<evidence type="ECO:0000256" key="7">
    <source>
        <dbReference type="SAM" id="Phobius"/>
    </source>
</evidence>
<proteinExistence type="predicted"/>
<feature type="transmembrane region" description="Helical" evidence="7">
    <location>
        <begin position="362"/>
        <end position="388"/>
    </location>
</feature>
<accession>A0AAE3YRY3</accession>
<dbReference type="InterPro" id="IPR003838">
    <property type="entry name" value="ABC3_permease_C"/>
</dbReference>
<dbReference type="GO" id="GO:0005886">
    <property type="term" value="C:plasma membrane"/>
    <property type="evidence" value="ECO:0007669"/>
    <property type="project" value="UniProtKB-SubCell"/>
</dbReference>
<feature type="domain" description="ABC3 transporter permease C-terminal" evidence="8">
    <location>
        <begin position="274"/>
        <end position="394"/>
    </location>
</feature>
<protein>
    <submittedName>
        <fullName evidence="9">ABC transport system permease protein</fullName>
    </submittedName>
</protein>
<gene>
    <name evidence="9" type="ORF">J2S41_003444</name>
</gene>
<evidence type="ECO:0000313" key="10">
    <source>
        <dbReference type="Proteomes" id="UP001183643"/>
    </source>
</evidence>
<evidence type="ECO:0000256" key="5">
    <source>
        <dbReference type="ARBA" id="ARBA00023136"/>
    </source>
</evidence>
<name>A0AAE3YRY3_9ACTN</name>
<feature type="transmembrane region" description="Helical" evidence="7">
    <location>
        <begin position="411"/>
        <end position="432"/>
    </location>
</feature>
<comment type="caution">
    <text evidence="9">The sequence shown here is derived from an EMBL/GenBank/DDBJ whole genome shotgun (WGS) entry which is preliminary data.</text>
</comment>
<evidence type="ECO:0000256" key="3">
    <source>
        <dbReference type="ARBA" id="ARBA00022692"/>
    </source>
</evidence>
<dbReference type="AlphaFoldDB" id="A0AAE3YRY3"/>
<feature type="transmembrane region" description="Helical" evidence="7">
    <location>
        <begin position="438"/>
        <end position="462"/>
    </location>
</feature>
<keyword evidence="4 7" id="KW-1133">Transmembrane helix</keyword>
<evidence type="ECO:0000256" key="6">
    <source>
        <dbReference type="SAM" id="MobiDB-lite"/>
    </source>
</evidence>
<feature type="transmembrane region" description="Helical" evidence="7">
    <location>
        <begin position="717"/>
        <end position="737"/>
    </location>
</feature>
<keyword evidence="5 7" id="KW-0472">Membrane</keyword>
<feature type="transmembrane region" description="Helical" evidence="7">
    <location>
        <begin position="323"/>
        <end position="342"/>
    </location>
</feature>
<feature type="region of interest" description="Disordered" evidence="6">
    <location>
        <begin position="124"/>
        <end position="143"/>
    </location>
</feature>
<evidence type="ECO:0000256" key="1">
    <source>
        <dbReference type="ARBA" id="ARBA00004651"/>
    </source>
</evidence>
<dbReference type="InterPro" id="IPR038766">
    <property type="entry name" value="Membrane_comp_ABC_pdt"/>
</dbReference>
<reference evidence="9" key="1">
    <citation type="submission" date="2023-07" db="EMBL/GenBank/DDBJ databases">
        <title>Sequencing the genomes of 1000 actinobacteria strains.</title>
        <authorList>
            <person name="Klenk H.-P."/>
        </authorList>
    </citation>
    <scope>NUCLEOTIDE SEQUENCE</scope>
    <source>
        <strain evidence="9">DSM 44707</strain>
    </source>
</reference>
<dbReference type="Pfam" id="PF02687">
    <property type="entry name" value="FtsX"/>
    <property type="match status" value="2"/>
</dbReference>